<evidence type="ECO:0000313" key="7">
    <source>
        <dbReference type="EMBL" id="KAK5648062.1"/>
    </source>
</evidence>
<evidence type="ECO:0000313" key="8">
    <source>
        <dbReference type="Proteomes" id="UP001329430"/>
    </source>
</evidence>
<dbReference type="InterPro" id="IPR006612">
    <property type="entry name" value="THAP_Znf"/>
</dbReference>
<dbReference type="PANTHER" id="PTHR46927">
    <property type="entry name" value="AGAP005574-PA"/>
    <property type="match status" value="1"/>
</dbReference>
<name>A0AAN7ZM40_9COLE</name>
<dbReference type="PANTHER" id="PTHR46927:SF2">
    <property type="entry name" value="THAP DOMAIN-CONTAINING PROTEIN 8"/>
    <property type="match status" value="1"/>
</dbReference>
<protein>
    <recommendedName>
        <fullName evidence="6">THAP-type domain-containing protein</fullName>
    </recommendedName>
</protein>
<dbReference type="EMBL" id="JAVRBK010000002">
    <property type="protein sequence ID" value="KAK5648062.1"/>
    <property type="molecule type" value="Genomic_DNA"/>
</dbReference>
<comment type="caution">
    <text evidence="7">The sequence shown here is derived from an EMBL/GenBank/DDBJ whole genome shotgun (WGS) entry which is preliminary data.</text>
</comment>
<keyword evidence="3" id="KW-0862">Zinc</keyword>
<keyword evidence="8" id="KW-1185">Reference proteome</keyword>
<evidence type="ECO:0000259" key="6">
    <source>
        <dbReference type="PROSITE" id="PS50950"/>
    </source>
</evidence>
<organism evidence="7 8">
    <name type="scientific">Pyrocoelia pectoralis</name>
    <dbReference type="NCBI Taxonomy" id="417401"/>
    <lineage>
        <taxon>Eukaryota</taxon>
        <taxon>Metazoa</taxon>
        <taxon>Ecdysozoa</taxon>
        <taxon>Arthropoda</taxon>
        <taxon>Hexapoda</taxon>
        <taxon>Insecta</taxon>
        <taxon>Pterygota</taxon>
        <taxon>Neoptera</taxon>
        <taxon>Endopterygota</taxon>
        <taxon>Coleoptera</taxon>
        <taxon>Polyphaga</taxon>
        <taxon>Elateriformia</taxon>
        <taxon>Elateroidea</taxon>
        <taxon>Lampyridae</taxon>
        <taxon>Lampyrinae</taxon>
        <taxon>Pyrocoelia</taxon>
    </lineage>
</organism>
<dbReference type="SMART" id="SM00692">
    <property type="entry name" value="DM3"/>
    <property type="match status" value="1"/>
</dbReference>
<keyword evidence="1" id="KW-0479">Metal-binding</keyword>
<reference evidence="7 8" key="1">
    <citation type="journal article" date="2024" name="Insects">
        <title>An Improved Chromosome-Level Genome Assembly of the Firefly Pyrocoelia pectoralis.</title>
        <authorList>
            <person name="Fu X."/>
            <person name="Meyer-Rochow V.B."/>
            <person name="Ballantyne L."/>
            <person name="Zhu X."/>
        </authorList>
    </citation>
    <scope>NUCLEOTIDE SEQUENCE [LARGE SCALE GENOMIC DNA]</scope>
    <source>
        <strain evidence="7">XCY_ONT2</strain>
    </source>
</reference>
<dbReference type="GO" id="GO:0008270">
    <property type="term" value="F:zinc ion binding"/>
    <property type="evidence" value="ECO:0007669"/>
    <property type="project" value="UniProtKB-KW"/>
</dbReference>
<feature type="domain" description="THAP-type" evidence="6">
    <location>
        <begin position="1"/>
        <end position="77"/>
    </location>
</feature>
<proteinExistence type="predicted"/>
<dbReference type="InterPro" id="IPR052224">
    <property type="entry name" value="THAP_domain_protein"/>
</dbReference>
<evidence type="ECO:0000256" key="2">
    <source>
        <dbReference type="ARBA" id="ARBA00022771"/>
    </source>
</evidence>
<keyword evidence="2 5" id="KW-0863">Zinc-finger</keyword>
<dbReference type="GO" id="GO:0003677">
    <property type="term" value="F:DNA binding"/>
    <property type="evidence" value="ECO:0007669"/>
    <property type="project" value="UniProtKB-UniRule"/>
</dbReference>
<dbReference type="SUPFAM" id="SSF57716">
    <property type="entry name" value="Glucocorticoid receptor-like (DNA-binding domain)"/>
    <property type="match status" value="1"/>
</dbReference>
<keyword evidence="4 5" id="KW-0238">DNA-binding</keyword>
<dbReference type="Proteomes" id="UP001329430">
    <property type="component" value="Chromosome 2"/>
</dbReference>
<gene>
    <name evidence="7" type="ORF">RI129_002954</name>
</gene>
<dbReference type="PROSITE" id="PS50950">
    <property type="entry name" value="ZF_THAP"/>
    <property type="match status" value="1"/>
</dbReference>
<sequence length="121" mass="14302">MPVSCSAYGCTNRFSKEKKIQFFGFPKNPEKLQSWLNRMRREDWTPTKYSKICSDHFLSSDYLLRPRLKDNAVPSVFTGFPKHLQRTVTPRKSPKKRTFESDIANVSVNYFYVINILRLLF</sequence>
<dbReference type="Gene3D" id="6.20.210.20">
    <property type="entry name" value="THAP domain"/>
    <property type="match status" value="1"/>
</dbReference>
<dbReference type="InterPro" id="IPR038441">
    <property type="entry name" value="THAP_Znf_sf"/>
</dbReference>
<dbReference type="SMART" id="SM00980">
    <property type="entry name" value="THAP"/>
    <property type="match status" value="1"/>
</dbReference>
<dbReference type="AlphaFoldDB" id="A0AAN7ZM40"/>
<evidence type="ECO:0000256" key="5">
    <source>
        <dbReference type="PROSITE-ProRule" id="PRU00309"/>
    </source>
</evidence>
<evidence type="ECO:0000256" key="4">
    <source>
        <dbReference type="ARBA" id="ARBA00023125"/>
    </source>
</evidence>
<evidence type="ECO:0000256" key="1">
    <source>
        <dbReference type="ARBA" id="ARBA00022723"/>
    </source>
</evidence>
<accession>A0AAN7ZM40</accession>
<dbReference type="Pfam" id="PF05485">
    <property type="entry name" value="THAP"/>
    <property type="match status" value="1"/>
</dbReference>
<evidence type="ECO:0000256" key="3">
    <source>
        <dbReference type="ARBA" id="ARBA00022833"/>
    </source>
</evidence>